<reference evidence="1 2" key="1">
    <citation type="submission" date="2015-07" db="EMBL/GenBank/DDBJ databases">
        <authorList>
            <person name="Noorani M."/>
        </authorList>
    </citation>
    <scope>NUCLEOTIDE SEQUENCE [LARGE SCALE GENOMIC DNA]</scope>
    <source>
        <strain evidence="1 2">0788_9</strain>
    </source>
</reference>
<accession>A0A0N0X7R6</accession>
<organism evidence="1 2">
    <name type="scientific">Pseudomonas syringae pv. cilantro</name>
    <dbReference type="NCBI Taxonomy" id="81035"/>
    <lineage>
        <taxon>Bacteria</taxon>
        <taxon>Pseudomonadati</taxon>
        <taxon>Pseudomonadota</taxon>
        <taxon>Gammaproteobacteria</taxon>
        <taxon>Pseudomonadales</taxon>
        <taxon>Pseudomonadaceae</taxon>
        <taxon>Pseudomonas</taxon>
        <taxon>Pseudomonas syringae</taxon>
    </lineage>
</organism>
<dbReference type="Proteomes" id="UP000037891">
    <property type="component" value="Unassembled WGS sequence"/>
</dbReference>
<evidence type="ECO:0000313" key="2">
    <source>
        <dbReference type="Proteomes" id="UP000037891"/>
    </source>
</evidence>
<dbReference type="EMBL" id="LGLN01000078">
    <property type="protein sequence ID" value="KPC25516.1"/>
    <property type="molecule type" value="Genomic_DNA"/>
</dbReference>
<protein>
    <submittedName>
        <fullName evidence="1">Uncharacterized protein</fullName>
    </submittedName>
</protein>
<gene>
    <name evidence="1" type="ORF">ABJ99_2612</name>
</gene>
<evidence type="ECO:0000313" key="1">
    <source>
        <dbReference type="EMBL" id="KPC25516.1"/>
    </source>
</evidence>
<sequence length="49" mass="5743">MTFYIVIFDQVLSGQLQLTLDRARLYRPLLFRPLMRALLSALGHRSTYS</sequence>
<name>A0A0N0X7R6_PSESX</name>
<dbReference type="AlphaFoldDB" id="A0A0N0X7R6"/>
<proteinExistence type="predicted"/>
<reference evidence="1 2" key="2">
    <citation type="submission" date="2015-10" db="EMBL/GenBank/DDBJ databases">
        <title>Comparative genomics and high-throughput reverse genetic screens identify a new phytobacterial MAMP and an Arabidopsis receptor required for immune elicitation.</title>
        <authorList>
            <person name="Mott G.A."/>
            <person name="Thakur S."/>
            <person name="Wang P.W."/>
            <person name="Desveaux D."/>
            <person name="Guttman D.S."/>
        </authorList>
    </citation>
    <scope>NUCLEOTIDE SEQUENCE [LARGE SCALE GENOMIC DNA]</scope>
    <source>
        <strain evidence="1 2">0788_9</strain>
    </source>
</reference>
<comment type="caution">
    <text evidence="1">The sequence shown here is derived from an EMBL/GenBank/DDBJ whole genome shotgun (WGS) entry which is preliminary data.</text>
</comment>